<accession>A0A7E4ZQ85</accession>
<reference evidence="3" key="2">
    <citation type="submission" date="2020-10" db="UniProtKB">
        <authorList>
            <consortium name="WormBaseParasite"/>
        </authorList>
    </citation>
    <scope>IDENTIFICATION</scope>
</reference>
<feature type="compositionally biased region" description="Basic and acidic residues" evidence="1">
    <location>
        <begin position="84"/>
        <end position="119"/>
    </location>
</feature>
<sequence>MLAQHETTISAASSISKGWSWSKEMFKGWSWSKEMPRTQSAVKSQEGSCDSGNEAAGHIPAMECDIRVPAAMFLDFFDRRLEKSDESNRHPCERPWKAESEQRSGETAEKRTITTEEKAGTSIRK</sequence>
<protein>
    <submittedName>
        <fullName evidence="3">Uncharacterized protein</fullName>
    </submittedName>
</protein>
<dbReference type="AlphaFoldDB" id="A0A7E4ZQ85"/>
<name>A0A7E4ZQ85_PANRE</name>
<dbReference type="WBParaSite" id="Pan_g10904.t1">
    <property type="protein sequence ID" value="Pan_g10904.t1"/>
    <property type="gene ID" value="Pan_g10904"/>
</dbReference>
<keyword evidence="2" id="KW-1185">Reference proteome</keyword>
<organism evidence="2 3">
    <name type="scientific">Panagrellus redivivus</name>
    <name type="common">Microworm</name>
    <dbReference type="NCBI Taxonomy" id="6233"/>
    <lineage>
        <taxon>Eukaryota</taxon>
        <taxon>Metazoa</taxon>
        <taxon>Ecdysozoa</taxon>
        <taxon>Nematoda</taxon>
        <taxon>Chromadorea</taxon>
        <taxon>Rhabditida</taxon>
        <taxon>Tylenchina</taxon>
        <taxon>Panagrolaimomorpha</taxon>
        <taxon>Panagrolaimoidea</taxon>
        <taxon>Panagrolaimidae</taxon>
        <taxon>Panagrellus</taxon>
    </lineage>
</organism>
<evidence type="ECO:0000256" key="1">
    <source>
        <dbReference type="SAM" id="MobiDB-lite"/>
    </source>
</evidence>
<evidence type="ECO:0000313" key="3">
    <source>
        <dbReference type="WBParaSite" id="Pan_g10904.t1"/>
    </source>
</evidence>
<feature type="region of interest" description="Disordered" evidence="1">
    <location>
        <begin position="84"/>
        <end position="125"/>
    </location>
</feature>
<reference evidence="2" key="1">
    <citation type="journal article" date="2013" name="Genetics">
        <title>The draft genome and transcriptome of Panagrellus redivivus are shaped by the harsh demands of a free-living lifestyle.</title>
        <authorList>
            <person name="Srinivasan J."/>
            <person name="Dillman A.R."/>
            <person name="Macchietto M.G."/>
            <person name="Heikkinen L."/>
            <person name="Lakso M."/>
            <person name="Fracchia K.M."/>
            <person name="Antoshechkin I."/>
            <person name="Mortazavi A."/>
            <person name="Wong G."/>
            <person name="Sternberg P.W."/>
        </authorList>
    </citation>
    <scope>NUCLEOTIDE SEQUENCE [LARGE SCALE GENOMIC DNA]</scope>
    <source>
        <strain evidence="2">MT8872</strain>
    </source>
</reference>
<dbReference type="Proteomes" id="UP000492821">
    <property type="component" value="Unassembled WGS sequence"/>
</dbReference>
<evidence type="ECO:0000313" key="2">
    <source>
        <dbReference type="Proteomes" id="UP000492821"/>
    </source>
</evidence>
<proteinExistence type="predicted"/>